<protein>
    <submittedName>
        <fullName evidence="2">Uncharacterized protein</fullName>
    </submittedName>
</protein>
<evidence type="ECO:0000313" key="2">
    <source>
        <dbReference type="EMBL" id="MBU3159321.1"/>
    </source>
</evidence>
<keyword evidence="1" id="KW-0812">Transmembrane</keyword>
<evidence type="ECO:0000313" key="3">
    <source>
        <dbReference type="Proteomes" id="UP000776252"/>
    </source>
</evidence>
<gene>
    <name evidence="2" type="ORF">KPL37_06090</name>
</gene>
<name>A0ABS6BQW4_9CLOT</name>
<organism evidence="2 3">
    <name type="scientific">Clostridium frigoris</name>
    <dbReference type="NCBI Taxonomy" id="205327"/>
    <lineage>
        <taxon>Bacteria</taxon>
        <taxon>Bacillati</taxon>
        <taxon>Bacillota</taxon>
        <taxon>Clostridia</taxon>
        <taxon>Eubacteriales</taxon>
        <taxon>Clostridiaceae</taxon>
        <taxon>Clostridium</taxon>
    </lineage>
</organism>
<dbReference type="RefSeq" id="WP_216146618.1">
    <property type="nucleotide sequence ID" value="NZ_JAHLDV010000008.1"/>
</dbReference>
<comment type="caution">
    <text evidence="2">The sequence shown here is derived from an EMBL/GenBank/DDBJ whole genome shotgun (WGS) entry which is preliminary data.</text>
</comment>
<dbReference type="Proteomes" id="UP000776252">
    <property type="component" value="Unassembled WGS sequence"/>
</dbReference>
<keyword evidence="1" id="KW-1133">Transmembrane helix</keyword>
<keyword evidence="1" id="KW-0472">Membrane</keyword>
<reference evidence="2 3" key="1">
    <citation type="submission" date="2021-06" db="EMBL/GenBank/DDBJ databases">
        <title>Clostridia strains as spoilage organisms.</title>
        <authorList>
            <person name="Wambui J."/>
            <person name="Stephan R."/>
            <person name="Stevens M.J.A."/>
        </authorList>
    </citation>
    <scope>NUCLEOTIDE SEQUENCE [LARGE SCALE GENOMIC DNA]</scope>
    <source>
        <strain evidence="2 3">DSM 14204</strain>
    </source>
</reference>
<feature type="transmembrane region" description="Helical" evidence="1">
    <location>
        <begin position="7"/>
        <end position="28"/>
    </location>
</feature>
<sequence>MKRINSLFIIIFSTLVSVIIMVSSDYYVNNLHKSEVAEYKELSNSRITNNNAVKVMIKDNRQDKKLSNNYKSEDKKGYGSNSNIISSDVDIKKNDGDKNSLENYYNYIEKNEKSVFKVSASKIKEKLTSSDKIKLLCISMKLNKEEYKKVQGYLYAKDAEDGVLKALKLLKKDLSEKEYDKVRKLAGRFIDMNLAEELD</sequence>
<keyword evidence="3" id="KW-1185">Reference proteome</keyword>
<evidence type="ECO:0000256" key="1">
    <source>
        <dbReference type="SAM" id="Phobius"/>
    </source>
</evidence>
<dbReference type="EMBL" id="JAHLDV010000008">
    <property type="protein sequence ID" value="MBU3159321.1"/>
    <property type="molecule type" value="Genomic_DNA"/>
</dbReference>
<accession>A0ABS6BQW4</accession>
<proteinExistence type="predicted"/>